<dbReference type="EMBL" id="AP005744">
    <property type="protein sequence ID" value="BAD20012.1"/>
    <property type="molecule type" value="Genomic_DNA"/>
</dbReference>
<evidence type="ECO:0000259" key="1">
    <source>
        <dbReference type="Pfam" id="PF05754"/>
    </source>
</evidence>
<evidence type="ECO:0000313" key="2">
    <source>
        <dbReference type="EMBL" id="BAD20012.1"/>
    </source>
</evidence>
<name>Q6K2X5_ORYSJ</name>
<dbReference type="AlphaFoldDB" id="Q6K2X5"/>
<reference evidence="3" key="2">
    <citation type="journal article" date="2008" name="Nucleic Acids Res.">
        <title>The rice annotation project database (RAP-DB): 2008 update.</title>
        <authorList>
            <consortium name="The rice annotation project (RAP)"/>
        </authorList>
    </citation>
    <scope>GENOME REANNOTATION</scope>
    <source>
        <strain evidence="3">cv. Nipponbare</strain>
    </source>
</reference>
<feature type="domain" description="DUF834" evidence="1">
    <location>
        <begin position="69"/>
        <end position="118"/>
    </location>
</feature>
<proteinExistence type="predicted"/>
<protein>
    <recommendedName>
        <fullName evidence="1">DUF834 domain-containing protein</fullName>
    </recommendedName>
</protein>
<sequence>MAAVLGKATAQREVDQRGDAARLEAAMVAERDGERGGGVLAMHWGRGAVDGALWVAAAWLSEATLDGGRHLEAAVARIGGGDGVSAAVWGGEVVAGLWLGAAEPVVAVAWCDGGYGGGSTWL</sequence>
<reference evidence="3" key="1">
    <citation type="journal article" date="2005" name="Nature">
        <title>The map-based sequence of the rice genome.</title>
        <authorList>
            <consortium name="International rice genome sequencing project (IRGSP)"/>
            <person name="Matsumoto T."/>
            <person name="Wu J."/>
            <person name="Kanamori H."/>
            <person name="Katayose Y."/>
            <person name="Fujisawa M."/>
            <person name="Namiki N."/>
            <person name="Mizuno H."/>
            <person name="Yamamoto K."/>
            <person name="Antonio B.A."/>
            <person name="Baba T."/>
            <person name="Sakata K."/>
            <person name="Nagamura Y."/>
            <person name="Aoki H."/>
            <person name="Arikawa K."/>
            <person name="Arita K."/>
            <person name="Bito T."/>
            <person name="Chiden Y."/>
            <person name="Fujitsuka N."/>
            <person name="Fukunaka R."/>
            <person name="Hamada M."/>
            <person name="Harada C."/>
            <person name="Hayashi A."/>
            <person name="Hijishita S."/>
            <person name="Honda M."/>
            <person name="Hosokawa S."/>
            <person name="Ichikawa Y."/>
            <person name="Idonuma A."/>
            <person name="Iijima M."/>
            <person name="Ikeda M."/>
            <person name="Ikeno M."/>
            <person name="Ito K."/>
            <person name="Ito S."/>
            <person name="Ito T."/>
            <person name="Ito Y."/>
            <person name="Ito Y."/>
            <person name="Iwabuchi A."/>
            <person name="Kamiya K."/>
            <person name="Karasawa W."/>
            <person name="Kurita K."/>
            <person name="Katagiri S."/>
            <person name="Kikuta A."/>
            <person name="Kobayashi H."/>
            <person name="Kobayashi N."/>
            <person name="Machita K."/>
            <person name="Maehara T."/>
            <person name="Masukawa M."/>
            <person name="Mizubayashi T."/>
            <person name="Mukai Y."/>
            <person name="Nagasaki H."/>
            <person name="Nagata Y."/>
            <person name="Naito S."/>
            <person name="Nakashima M."/>
            <person name="Nakama Y."/>
            <person name="Nakamichi Y."/>
            <person name="Nakamura M."/>
            <person name="Meguro A."/>
            <person name="Negishi M."/>
            <person name="Ohta I."/>
            <person name="Ohta T."/>
            <person name="Okamoto M."/>
            <person name="Ono N."/>
            <person name="Saji S."/>
            <person name="Sakaguchi M."/>
            <person name="Sakai K."/>
            <person name="Shibata M."/>
            <person name="Shimokawa T."/>
            <person name="Song J."/>
            <person name="Takazaki Y."/>
            <person name="Terasawa K."/>
            <person name="Tsugane M."/>
            <person name="Tsuji K."/>
            <person name="Ueda S."/>
            <person name="Waki K."/>
            <person name="Yamagata H."/>
            <person name="Yamamoto M."/>
            <person name="Yamamoto S."/>
            <person name="Yamane H."/>
            <person name="Yoshiki S."/>
            <person name="Yoshihara R."/>
            <person name="Yukawa K."/>
            <person name="Zhong H."/>
            <person name="Yano M."/>
            <person name="Yuan Q."/>
            <person name="Ouyang S."/>
            <person name="Liu J."/>
            <person name="Jones K.M."/>
            <person name="Gansberger K."/>
            <person name="Moffat K."/>
            <person name="Hill J."/>
            <person name="Bera J."/>
            <person name="Fadrosh D."/>
            <person name="Jin S."/>
            <person name="Johri S."/>
            <person name="Kim M."/>
            <person name="Overton L."/>
            <person name="Reardon M."/>
            <person name="Tsitrin T."/>
            <person name="Vuong H."/>
            <person name="Weaver B."/>
            <person name="Ciecko A."/>
            <person name="Tallon L."/>
            <person name="Jackson J."/>
            <person name="Pai G."/>
            <person name="Aken S.V."/>
            <person name="Utterback T."/>
            <person name="Reidmuller S."/>
            <person name="Feldblyum T."/>
            <person name="Hsiao J."/>
            <person name="Zismann V."/>
            <person name="Iobst S."/>
            <person name="de Vazeille A.R."/>
            <person name="Buell C.R."/>
            <person name="Ying K."/>
            <person name="Li Y."/>
            <person name="Lu T."/>
            <person name="Huang Y."/>
            <person name="Zhao Q."/>
            <person name="Feng Q."/>
            <person name="Zhang L."/>
            <person name="Zhu J."/>
            <person name="Weng Q."/>
            <person name="Mu J."/>
            <person name="Lu Y."/>
            <person name="Fan D."/>
            <person name="Liu Y."/>
            <person name="Guan J."/>
            <person name="Zhang Y."/>
            <person name="Yu S."/>
            <person name="Liu X."/>
            <person name="Zhang Y."/>
            <person name="Hong G."/>
            <person name="Han B."/>
            <person name="Choisne N."/>
            <person name="Demange N."/>
            <person name="Orjeda G."/>
            <person name="Samain S."/>
            <person name="Cattolico L."/>
            <person name="Pelletier E."/>
            <person name="Couloux A."/>
            <person name="Segurens B."/>
            <person name="Wincker P."/>
            <person name="D'Hont A."/>
            <person name="Scarpelli C."/>
            <person name="Weissenbach J."/>
            <person name="Salanoubat M."/>
            <person name="Quetier F."/>
            <person name="Yu Y."/>
            <person name="Kim H.R."/>
            <person name="Rambo T."/>
            <person name="Currie J."/>
            <person name="Collura K."/>
            <person name="Luo M."/>
            <person name="Yang T."/>
            <person name="Ammiraju J.S.S."/>
            <person name="Engler F."/>
            <person name="Soderlund C."/>
            <person name="Wing R.A."/>
            <person name="Palmer L.E."/>
            <person name="de la Bastide M."/>
            <person name="Spiegel L."/>
            <person name="Nascimento L."/>
            <person name="Zutavern T."/>
            <person name="O'Shaughnessy A."/>
            <person name="Dike S."/>
            <person name="Dedhia N."/>
            <person name="Preston R."/>
            <person name="Balija V."/>
            <person name="McCombie W.R."/>
            <person name="Chow T."/>
            <person name="Chen H."/>
            <person name="Chung M."/>
            <person name="Chen C."/>
            <person name="Shaw J."/>
            <person name="Wu H."/>
            <person name="Hsiao K."/>
            <person name="Chao Y."/>
            <person name="Chu M."/>
            <person name="Cheng C."/>
            <person name="Hour A."/>
            <person name="Lee P."/>
            <person name="Lin S."/>
            <person name="Lin Y."/>
            <person name="Liou J."/>
            <person name="Liu S."/>
            <person name="Hsing Y."/>
            <person name="Raghuvanshi S."/>
            <person name="Mohanty A."/>
            <person name="Bharti A.K."/>
            <person name="Gaur A."/>
            <person name="Gupta V."/>
            <person name="Kumar D."/>
            <person name="Ravi V."/>
            <person name="Vij S."/>
            <person name="Kapur A."/>
            <person name="Khurana P."/>
            <person name="Khurana P."/>
            <person name="Khurana J.P."/>
            <person name="Tyagi A.K."/>
            <person name="Gaikwad K."/>
            <person name="Singh A."/>
            <person name="Dalal V."/>
            <person name="Srivastava S."/>
            <person name="Dixit A."/>
            <person name="Pal A.K."/>
            <person name="Ghazi I.A."/>
            <person name="Yadav M."/>
            <person name="Pandit A."/>
            <person name="Bhargava A."/>
            <person name="Sureshbabu K."/>
            <person name="Batra K."/>
            <person name="Sharma T.R."/>
            <person name="Mohapatra T."/>
            <person name="Singh N.K."/>
            <person name="Messing J."/>
            <person name="Nelson A.B."/>
            <person name="Fuks G."/>
            <person name="Kavchok S."/>
            <person name="Keizer G."/>
            <person name="Linton E."/>
            <person name="Llaca V."/>
            <person name="Song R."/>
            <person name="Tanyolac B."/>
            <person name="Young S."/>
            <person name="Ho-Il K."/>
            <person name="Hahn J.H."/>
            <person name="Sangsakoo G."/>
            <person name="Vanavichit A."/>
            <person name="de Mattos Luiz.A.T."/>
            <person name="Zimmer P.D."/>
            <person name="Malone G."/>
            <person name="Dellagostin O."/>
            <person name="de Oliveira A.C."/>
            <person name="Bevan M."/>
            <person name="Bancroft I."/>
            <person name="Minx P."/>
            <person name="Cordum H."/>
            <person name="Wilson R."/>
            <person name="Cheng Z."/>
            <person name="Jin W."/>
            <person name="Jiang J."/>
            <person name="Leong S.A."/>
            <person name="Iwama H."/>
            <person name="Gojobori T."/>
            <person name="Itoh T."/>
            <person name="Niimura Y."/>
            <person name="Fujii Y."/>
            <person name="Habara T."/>
            <person name="Sakai H."/>
            <person name="Sato Y."/>
            <person name="Wilson G."/>
            <person name="Kumar K."/>
            <person name="McCouch S."/>
            <person name="Juretic N."/>
            <person name="Hoen D."/>
            <person name="Wright S."/>
            <person name="Bruskiewich R."/>
            <person name="Bureau T."/>
            <person name="Miyao A."/>
            <person name="Hirochika H."/>
            <person name="Nishikawa T."/>
            <person name="Kadowaki K."/>
            <person name="Sugiura M."/>
            <person name="Burr B."/>
            <person name="Sasaki T."/>
        </authorList>
    </citation>
    <scope>NUCLEOTIDE SEQUENCE [LARGE SCALE GENOMIC DNA]</scope>
    <source>
        <strain evidence="3">cv. Nipponbare</strain>
    </source>
</reference>
<dbReference type="Pfam" id="PF05754">
    <property type="entry name" value="DUF834"/>
    <property type="match status" value="1"/>
</dbReference>
<dbReference type="InterPro" id="IPR008552">
    <property type="entry name" value="DUF834"/>
</dbReference>
<organism evidence="2 3">
    <name type="scientific">Oryza sativa subsp. japonica</name>
    <name type="common">Rice</name>
    <dbReference type="NCBI Taxonomy" id="39947"/>
    <lineage>
        <taxon>Eukaryota</taxon>
        <taxon>Viridiplantae</taxon>
        <taxon>Streptophyta</taxon>
        <taxon>Embryophyta</taxon>
        <taxon>Tracheophyta</taxon>
        <taxon>Spermatophyta</taxon>
        <taxon>Magnoliopsida</taxon>
        <taxon>Liliopsida</taxon>
        <taxon>Poales</taxon>
        <taxon>Poaceae</taxon>
        <taxon>BOP clade</taxon>
        <taxon>Oryzoideae</taxon>
        <taxon>Oryzeae</taxon>
        <taxon>Oryzinae</taxon>
        <taxon>Oryza</taxon>
        <taxon>Oryza sativa</taxon>
    </lineage>
</organism>
<dbReference type="Proteomes" id="UP000000763">
    <property type="component" value="Chromosome 9"/>
</dbReference>
<evidence type="ECO:0000313" key="3">
    <source>
        <dbReference type="Proteomes" id="UP000000763"/>
    </source>
</evidence>
<accession>Q6K2X5</accession>
<gene>
    <name evidence="2" type="primary">OJ1512_E04.6</name>
</gene>